<gene>
    <name evidence="2" type="ordered locus">PHZ_c0944</name>
</gene>
<evidence type="ECO:0000256" key="1">
    <source>
        <dbReference type="SAM" id="Phobius"/>
    </source>
</evidence>
<sequence length="204" mass="22003">MKASVSKGVWAFGALLSVLVALVSYRYVAGVGLMAPNVMANRFVQPWLVLHAGGASTALLIGAFQFMPRVRASGPWLHRWLGRTYAAGCLIGGVSGLALAAGTSAGPVAAWGFGLLAVAWIFTTLQAWRFARTRRFEAHRAWMVRSFALTFAAVTLRVYIPLSPLAGVHPEEAYVAIAWLCWVPNLAIAELWLRSRPALVAARA</sequence>
<dbReference type="eggNOG" id="COG5395">
    <property type="taxonomic scope" value="Bacteria"/>
</dbReference>
<name>B4RGZ2_PHEZH</name>
<feature type="transmembrane region" description="Helical" evidence="1">
    <location>
        <begin position="9"/>
        <end position="28"/>
    </location>
</feature>
<reference evidence="2 3" key="1">
    <citation type="journal article" date="2008" name="BMC Genomics">
        <title>Complete genome of Phenylobacterium zucineum - a novel facultative intracellular bacterium isolated from human erythroleukemia cell line K562.</title>
        <authorList>
            <person name="Luo Y."/>
            <person name="Xu X."/>
            <person name="Ding Z."/>
            <person name="Liu Z."/>
            <person name="Zhang B."/>
            <person name="Yan Z."/>
            <person name="Sun J."/>
            <person name="Hu S."/>
            <person name="Hu X."/>
        </authorList>
    </citation>
    <scope>NUCLEOTIDE SEQUENCE [LARGE SCALE GENOMIC DNA]</scope>
    <source>
        <strain evidence="2 3">HLK1</strain>
    </source>
</reference>
<dbReference type="RefSeq" id="WP_012521506.1">
    <property type="nucleotide sequence ID" value="NC_011144.1"/>
</dbReference>
<keyword evidence="3" id="KW-1185">Reference proteome</keyword>
<dbReference type="Proteomes" id="UP000001868">
    <property type="component" value="Chromosome"/>
</dbReference>
<dbReference type="AlphaFoldDB" id="B4RGZ2"/>
<accession>B4RGZ2</accession>
<dbReference type="Pfam" id="PF10067">
    <property type="entry name" value="DUF2306"/>
    <property type="match status" value="1"/>
</dbReference>
<dbReference type="STRING" id="450851.PHZ_c0944"/>
<keyword evidence="1" id="KW-0812">Transmembrane</keyword>
<feature type="transmembrane region" description="Helical" evidence="1">
    <location>
        <begin position="108"/>
        <end position="130"/>
    </location>
</feature>
<proteinExistence type="predicted"/>
<dbReference type="OrthoDB" id="8759010at2"/>
<dbReference type="InterPro" id="IPR018750">
    <property type="entry name" value="DUF2306_membrane"/>
</dbReference>
<organism evidence="2 3">
    <name type="scientific">Phenylobacterium zucineum (strain HLK1)</name>
    <dbReference type="NCBI Taxonomy" id="450851"/>
    <lineage>
        <taxon>Bacteria</taxon>
        <taxon>Pseudomonadati</taxon>
        <taxon>Pseudomonadota</taxon>
        <taxon>Alphaproteobacteria</taxon>
        <taxon>Caulobacterales</taxon>
        <taxon>Caulobacteraceae</taxon>
        <taxon>Phenylobacterium</taxon>
    </lineage>
</organism>
<keyword evidence="1" id="KW-0472">Membrane</keyword>
<evidence type="ECO:0008006" key="4">
    <source>
        <dbReference type="Google" id="ProtNLM"/>
    </source>
</evidence>
<feature type="transmembrane region" description="Helical" evidence="1">
    <location>
        <begin position="142"/>
        <end position="162"/>
    </location>
</feature>
<feature type="transmembrane region" description="Helical" evidence="1">
    <location>
        <begin position="174"/>
        <end position="193"/>
    </location>
</feature>
<protein>
    <recommendedName>
        <fullName evidence="4">DUF2306 domain-containing protein</fullName>
    </recommendedName>
</protein>
<dbReference type="KEGG" id="pzu:PHZ_c0944"/>
<evidence type="ECO:0000313" key="3">
    <source>
        <dbReference type="Proteomes" id="UP000001868"/>
    </source>
</evidence>
<dbReference type="HOGENOM" id="CLU_078522_1_1_5"/>
<dbReference type="EMBL" id="CP000747">
    <property type="protein sequence ID" value="ACG77358.1"/>
    <property type="molecule type" value="Genomic_DNA"/>
</dbReference>
<keyword evidence="1" id="KW-1133">Transmembrane helix</keyword>
<feature type="transmembrane region" description="Helical" evidence="1">
    <location>
        <begin position="48"/>
        <end position="68"/>
    </location>
</feature>
<feature type="transmembrane region" description="Helical" evidence="1">
    <location>
        <begin position="80"/>
        <end position="102"/>
    </location>
</feature>
<evidence type="ECO:0000313" key="2">
    <source>
        <dbReference type="EMBL" id="ACG77358.1"/>
    </source>
</evidence>